<dbReference type="Proteomes" id="UP000663722">
    <property type="component" value="Chromosome"/>
</dbReference>
<sequence>MHVRDKKKCLLLLSSWHYRNIYKTYSLRPVLVGVRNGKTHQKRILVGKDKSVNPESSKTGRIASATSIQHTKSVLREMFREKGAADKAKILTVPKDIDALMSVGFGMSQCALTTRNSLEKLKKVNPVLYRKMTILSEGRESLLLILATPESFTKDAESILRIIQNMSGDPDGRNKIKMIGLDGWQKFDPSDESKLEG</sequence>
<dbReference type="AlphaFoldDB" id="A0A975BLE7"/>
<proteinExistence type="predicted"/>
<organism evidence="1 2">
    <name type="scientific">Desulfonema magnum</name>
    <dbReference type="NCBI Taxonomy" id="45655"/>
    <lineage>
        <taxon>Bacteria</taxon>
        <taxon>Pseudomonadati</taxon>
        <taxon>Thermodesulfobacteriota</taxon>
        <taxon>Desulfobacteria</taxon>
        <taxon>Desulfobacterales</taxon>
        <taxon>Desulfococcaceae</taxon>
        <taxon>Desulfonema</taxon>
    </lineage>
</organism>
<gene>
    <name evidence="1" type="ORF">dnm_033100</name>
</gene>
<accession>A0A975BLE7</accession>
<dbReference type="EMBL" id="CP061800">
    <property type="protein sequence ID" value="QTA87280.1"/>
    <property type="molecule type" value="Genomic_DNA"/>
</dbReference>
<name>A0A975BLE7_9BACT</name>
<evidence type="ECO:0000313" key="2">
    <source>
        <dbReference type="Proteomes" id="UP000663722"/>
    </source>
</evidence>
<evidence type="ECO:0000313" key="1">
    <source>
        <dbReference type="EMBL" id="QTA87280.1"/>
    </source>
</evidence>
<protein>
    <submittedName>
        <fullName evidence="1">Uncharacterized protein</fullName>
    </submittedName>
</protein>
<keyword evidence="2" id="KW-1185">Reference proteome</keyword>
<reference evidence="1" key="1">
    <citation type="journal article" date="2021" name="Microb. Physiol.">
        <title>Proteogenomic Insights into the Physiology of Marine, Sulfate-Reducing, Filamentous Desulfonema limicola and Desulfonema magnum.</title>
        <authorList>
            <person name="Schnaars V."/>
            <person name="Wohlbrand L."/>
            <person name="Scheve S."/>
            <person name="Hinrichs C."/>
            <person name="Reinhardt R."/>
            <person name="Rabus R."/>
        </authorList>
    </citation>
    <scope>NUCLEOTIDE SEQUENCE</scope>
    <source>
        <strain evidence="1">4be13</strain>
    </source>
</reference>
<dbReference type="KEGG" id="dmm:dnm_033100"/>